<reference evidence="1 2" key="1">
    <citation type="submission" date="2019-06" db="EMBL/GenBank/DDBJ databases">
        <title>Sequencing the genomes of 1000 actinobacteria strains.</title>
        <authorList>
            <person name="Klenk H.-P."/>
        </authorList>
    </citation>
    <scope>NUCLEOTIDE SEQUENCE [LARGE SCALE GENOMIC DNA]</scope>
    <source>
        <strain evidence="1 2">DSM 103495</strain>
    </source>
</reference>
<comment type="caution">
    <text evidence="1">The sequence shown here is derived from an EMBL/GenBank/DDBJ whole genome shotgun (WGS) entry which is preliminary data.</text>
</comment>
<keyword evidence="2" id="KW-1185">Reference proteome</keyword>
<name>A0A543FF55_9NOCA</name>
<sequence length="212" mass="23523">MVIDGSSAHGAPLVERVIEAVRRDPGASALPYQHVPWVTGDPRPMAADVLAEKVFPSGRPLPPSLRAWLAFDVGLLERYGWFGPDGGFAARRLDELVRDELGEPWAECYAPLAERFEECFLLPGGSDSRRILTVGAPDSEGEYPVLALDVDDLPFVGLMYPGFDVYLADTAGLIRTEFPTYTALFDHAVYSRRMRQHARSWFAGEAYAEFPF</sequence>
<dbReference type="OrthoDB" id="3682882at2"/>
<dbReference type="EMBL" id="VFPG01000001">
    <property type="protein sequence ID" value="TQM32384.1"/>
    <property type="molecule type" value="Genomic_DNA"/>
</dbReference>
<dbReference type="Proteomes" id="UP000316331">
    <property type="component" value="Unassembled WGS sequence"/>
</dbReference>
<gene>
    <name evidence="1" type="ORF">FB390_4063</name>
</gene>
<proteinExistence type="predicted"/>
<accession>A0A543FF55</accession>
<protein>
    <submittedName>
        <fullName evidence="1">Uncharacterized protein</fullName>
    </submittedName>
</protein>
<organism evidence="1 2">
    <name type="scientific">Nocardia bhagyanarayanae</name>
    <dbReference type="NCBI Taxonomy" id="1215925"/>
    <lineage>
        <taxon>Bacteria</taxon>
        <taxon>Bacillati</taxon>
        <taxon>Actinomycetota</taxon>
        <taxon>Actinomycetes</taxon>
        <taxon>Mycobacteriales</taxon>
        <taxon>Nocardiaceae</taxon>
        <taxon>Nocardia</taxon>
    </lineage>
</organism>
<dbReference type="AlphaFoldDB" id="A0A543FF55"/>
<evidence type="ECO:0000313" key="1">
    <source>
        <dbReference type="EMBL" id="TQM32384.1"/>
    </source>
</evidence>
<evidence type="ECO:0000313" key="2">
    <source>
        <dbReference type="Proteomes" id="UP000316331"/>
    </source>
</evidence>